<comment type="subunit">
    <text evidence="2">Homotetramer.</text>
</comment>
<organism evidence="4 5">
    <name type="scientific">Oceaniradius stylonematis</name>
    <dbReference type="NCBI Taxonomy" id="2184161"/>
    <lineage>
        <taxon>Bacteria</taxon>
        <taxon>Pseudomonadati</taxon>
        <taxon>Pseudomonadota</taxon>
        <taxon>Alphaproteobacteria</taxon>
        <taxon>Hyphomicrobiales</taxon>
        <taxon>Ahrensiaceae</taxon>
        <taxon>Oceaniradius</taxon>
    </lineage>
</organism>
<keyword evidence="5" id="KW-1185">Reference proteome</keyword>
<accession>A0A3A8AF06</accession>
<dbReference type="InterPro" id="IPR036291">
    <property type="entry name" value="NAD(P)-bd_dom_sf"/>
</dbReference>
<comment type="similarity">
    <text evidence="1">Belongs to the short-chain dehydrogenases/reductases (SDR) family.</text>
</comment>
<reference evidence="4 5" key="1">
    <citation type="journal article" date="2018" name="Int. J. Syst. Bacteriol.">
        <title>Oceaniradius stylonemae gen. nov., sp. nov., isolated from a red alga, Stylonema cornu-cervi.</title>
        <authorList>
            <person name="Jeong S."/>
        </authorList>
    </citation>
    <scope>NUCLEOTIDE SEQUENCE [LARGE SCALE GENOMIC DNA]</scope>
    <source>
        <strain evidence="4 5">StC1</strain>
    </source>
</reference>
<dbReference type="GO" id="GO:0050038">
    <property type="term" value="F:L-xylulose reductase (NADPH) activity"/>
    <property type="evidence" value="ECO:0007669"/>
    <property type="project" value="TreeGrafter"/>
</dbReference>
<evidence type="ECO:0000313" key="5">
    <source>
        <dbReference type="Proteomes" id="UP000246132"/>
    </source>
</evidence>
<protein>
    <submittedName>
        <fullName evidence="4">SDR family oxidoreductase</fullName>
    </submittedName>
</protein>
<dbReference type="RefSeq" id="WP_109765555.1">
    <property type="nucleotide sequence ID" value="NZ_CP159474.1"/>
</dbReference>
<dbReference type="PROSITE" id="PS00061">
    <property type="entry name" value="ADH_SHORT"/>
    <property type="match status" value="1"/>
</dbReference>
<proteinExistence type="inferred from homology"/>
<gene>
    <name evidence="4" type="ORF">DEM25_007695</name>
</gene>
<dbReference type="GO" id="GO:0005997">
    <property type="term" value="P:xylulose metabolic process"/>
    <property type="evidence" value="ECO:0007669"/>
    <property type="project" value="TreeGrafter"/>
</dbReference>
<comment type="caution">
    <text evidence="4">The sequence shown here is derived from an EMBL/GenBank/DDBJ whole genome shotgun (WGS) entry which is preliminary data.</text>
</comment>
<dbReference type="SUPFAM" id="SSF51735">
    <property type="entry name" value="NAD(P)-binding Rossmann-fold domains"/>
    <property type="match status" value="1"/>
</dbReference>
<dbReference type="Gene3D" id="3.40.50.720">
    <property type="entry name" value="NAD(P)-binding Rossmann-like Domain"/>
    <property type="match status" value="1"/>
</dbReference>
<dbReference type="PRINTS" id="PR00080">
    <property type="entry name" value="SDRFAMILY"/>
</dbReference>
<sequence>MSWKDRFSISGKTALVTGASSGIGAEIVSVFTEAGAKVIGAGQSAERLDALADRTGCRTIVADLASVEGCRLLAREALAIHPCIDILVNSAGVALVGPALAFSAEDWDRTMAINLRAPFLLAQSLAPPMIAQGAGKIINISSQTGVIALADHAAYASSKGGLNALTKSLMTELAPHNIQVNAICPTVVMTEMGKKVWSPPEKSGPMIAATPLGRFGEPVEIADMALYLASPASDLVNGALMMIEGGYSSV</sequence>
<dbReference type="InterPro" id="IPR002347">
    <property type="entry name" value="SDR_fam"/>
</dbReference>
<dbReference type="GO" id="GO:0004090">
    <property type="term" value="F:carbonyl reductase (NADPH) activity"/>
    <property type="evidence" value="ECO:0007669"/>
    <property type="project" value="TreeGrafter"/>
</dbReference>
<dbReference type="OrthoDB" id="9805986at2"/>
<evidence type="ECO:0000256" key="3">
    <source>
        <dbReference type="ARBA" id="ARBA00022857"/>
    </source>
</evidence>
<dbReference type="PANTHER" id="PTHR44252:SF3">
    <property type="entry name" value="D-ERYTHRULOSE REDUCTASE-RELATED"/>
    <property type="match status" value="1"/>
</dbReference>
<dbReference type="Pfam" id="PF13561">
    <property type="entry name" value="adh_short_C2"/>
    <property type="match status" value="1"/>
</dbReference>
<dbReference type="Proteomes" id="UP000246132">
    <property type="component" value="Unassembled WGS sequence"/>
</dbReference>
<dbReference type="GO" id="GO:0006006">
    <property type="term" value="P:glucose metabolic process"/>
    <property type="evidence" value="ECO:0007669"/>
    <property type="project" value="TreeGrafter"/>
</dbReference>
<evidence type="ECO:0000256" key="1">
    <source>
        <dbReference type="ARBA" id="ARBA00006484"/>
    </source>
</evidence>
<evidence type="ECO:0000256" key="2">
    <source>
        <dbReference type="ARBA" id="ARBA00011881"/>
    </source>
</evidence>
<dbReference type="PANTHER" id="PTHR44252">
    <property type="entry name" value="D-ERYTHRULOSE REDUCTASE"/>
    <property type="match status" value="1"/>
</dbReference>
<dbReference type="AlphaFoldDB" id="A0A3A8AF06"/>
<dbReference type="PRINTS" id="PR00081">
    <property type="entry name" value="GDHRDH"/>
</dbReference>
<name>A0A3A8AF06_9HYPH</name>
<dbReference type="FunFam" id="3.40.50.720:FF:000084">
    <property type="entry name" value="Short-chain dehydrogenase reductase"/>
    <property type="match status" value="1"/>
</dbReference>
<dbReference type="InterPro" id="IPR051737">
    <property type="entry name" value="L-xylulose/Carbonyl_redctase"/>
</dbReference>
<dbReference type="EMBL" id="QFWV02000004">
    <property type="protein sequence ID" value="RKF07639.1"/>
    <property type="molecule type" value="Genomic_DNA"/>
</dbReference>
<dbReference type="InterPro" id="IPR020904">
    <property type="entry name" value="Sc_DH/Rdtase_CS"/>
</dbReference>
<keyword evidence="3" id="KW-0521">NADP</keyword>
<evidence type="ECO:0000313" key="4">
    <source>
        <dbReference type="EMBL" id="RKF07639.1"/>
    </source>
</evidence>